<comment type="caution">
    <text evidence="1">The sequence shown here is derived from an EMBL/GenBank/DDBJ whole genome shotgun (WGS) entry which is preliminary data.</text>
</comment>
<proteinExistence type="predicted"/>
<sequence length="20" mass="2335">MFGSQVLTLRDKTDDHKMLV</sequence>
<organism evidence="1 2">
    <name type="scientific">Roseibium aggregatum (strain ATCC 25650 / DSM 13394 / JCM 20685 / NBRC 16684 / NCIMB 2208 / IAM 12614 / B1)</name>
    <name type="common">Stappia aggregata</name>
    <dbReference type="NCBI Taxonomy" id="384765"/>
    <lineage>
        <taxon>Bacteria</taxon>
        <taxon>Pseudomonadati</taxon>
        <taxon>Pseudomonadota</taxon>
        <taxon>Alphaproteobacteria</taxon>
        <taxon>Hyphomicrobiales</taxon>
        <taxon>Stappiaceae</taxon>
        <taxon>Roseibium</taxon>
    </lineage>
</organism>
<evidence type="ECO:0000313" key="2">
    <source>
        <dbReference type="Proteomes" id="UP000004848"/>
    </source>
</evidence>
<dbReference type="EMBL" id="AAUW01000038">
    <property type="protein sequence ID" value="EAV40213.1"/>
    <property type="molecule type" value="Genomic_DNA"/>
</dbReference>
<protein>
    <submittedName>
        <fullName evidence="1">Uncharacterized protein</fullName>
    </submittedName>
</protein>
<reference evidence="1 2" key="1">
    <citation type="submission" date="2006-05" db="EMBL/GenBank/DDBJ databases">
        <authorList>
            <person name="King G."/>
            <person name="Ferriera S."/>
            <person name="Johnson J."/>
            <person name="Kravitz S."/>
            <person name="Beeson K."/>
            <person name="Sutton G."/>
            <person name="Rogers Y.-H."/>
            <person name="Friedman R."/>
            <person name="Frazier M."/>
            <person name="Venter J.C."/>
        </authorList>
    </citation>
    <scope>NUCLEOTIDE SEQUENCE [LARGE SCALE GENOMIC DNA]</scope>
    <source>
        <strain evidence="2">ATCC 25650 / DSM 13394 / JCM 20685 / NBRC 16684 / NCIMB 2208 / IAM 12614 / B1</strain>
    </source>
</reference>
<dbReference type="Proteomes" id="UP000004848">
    <property type="component" value="Unassembled WGS sequence"/>
</dbReference>
<gene>
    <name evidence="1" type="ORF">SIAM614_22737</name>
</gene>
<name>A0P439_ROSAI</name>
<evidence type="ECO:0000313" key="1">
    <source>
        <dbReference type="EMBL" id="EAV40213.1"/>
    </source>
</evidence>
<dbReference type="AlphaFoldDB" id="A0P439"/>
<accession>A0P439</accession>